<gene>
    <name evidence="1" type="ORF">RPERSI_LOCUS15717</name>
</gene>
<sequence length="654" mass="75614">DKKMEKFVFKTLSSDFSIPSIPSISKISLKRLGVSKPTPPPRKPVAPKTFPPDLLLRILKYLPIASLTNFARACRRFKILVYDDELWEQHLKTLGVNKIYDNVMDISIDDLFINTQNEIRGKSNKKNNSPTSSPVNKRNSFTDQSLEFDTTITESQKKLNLVPGLSLNPLLRKSRTASTGVAREIFKKIYIALLPYYIDFRTKRKDSRLFKEYTDPSNQAKMLARLTNFGKLNVTYDSDEINSNLETIVEYFENSALHHFELAYDAHNLNEMKKWAAMLLNLNGGITCIQHLIEVSTLILKIKSKFRSIRQIPALSNEELNFAPMSEFFSYVEDELKKQAPLIDKIFPPDTGVFHNFVERVFEDLITDYISQVLEEARNRDIILYLKTVVAAYNRCTHVAEVLWKEVEPSMDKINAENMMHHMFEIFMNEYLRTEFATVKSQCDEQIEKWNQKLIEKTSERQQTILINSNREIYKRDYLTYFRKILMLPAPRSRSSTSSMSSQMSYHFDRRGSTASSHSTKSLNSTSNTSDLQAALLNIKFDELQQLLSLEMTLHMIHANKNALHRISVFLGYPDKMGYKVKDILEGIFIVFLRILGLKHIKSGFDTATQHLGEYKPNSDSTSNGLAPLVEFFELIHIADLIQQMVQVYYEEEM</sequence>
<keyword evidence="2" id="KW-1185">Reference proteome</keyword>
<dbReference type="EMBL" id="CAJVQC010038045">
    <property type="protein sequence ID" value="CAG8765267.1"/>
    <property type="molecule type" value="Genomic_DNA"/>
</dbReference>
<evidence type="ECO:0000313" key="1">
    <source>
        <dbReference type="EMBL" id="CAG8765267.1"/>
    </source>
</evidence>
<name>A0ACA9QUW2_9GLOM</name>
<reference evidence="1" key="1">
    <citation type="submission" date="2021-06" db="EMBL/GenBank/DDBJ databases">
        <authorList>
            <person name="Kallberg Y."/>
            <person name="Tangrot J."/>
            <person name="Rosling A."/>
        </authorList>
    </citation>
    <scope>NUCLEOTIDE SEQUENCE</scope>
    <source>
        <strain evidence="1">MA461A</strain>
    </source>
</reference>
<evidence type="ECO:0000313" key="2">
    <source>
        <dbReference type="Proteomes" id="UP000789920"/>
    </source>
</evidence>
<dbReference type="Proteomes" id="UP000789920">
    <property type="component" value="Unassembled WGS sequence"/>
</dbReference>
<accession>A0ACA9QUW2</accession>
<feature type="non-terminal residue" evidence="1">
    <location>
        <position position="654"/>
    </location>
</feature>
<protein>
    <submittedName>
        <fullName evidence="1">37000_t:CDS:1</fullName>
    </submittedName>
</protein>
<organism evidence="1 2">
    <name type="scientific">Racocetra persica</name>
    <dbReference type="NCBI Taxonomy" id="160502"/>
    <lineage>
        <taxon>Eukaryota</taxon>
        <taxon>Fungi</taxon>
        <taxon>Fungi incertae sedis</taxon>
        <taxon>Mucoromycota</taxon>
        <taxon>Glomeromycotina</taxon>
        <taxon>Glomeromycetes</taxon>
        <taxon>Diversisporales</taxon>
        <taxon>Gigasporaceae</taxon>
        <taxon>Racocetra</taxon>
    </lineage>
</organism>
<proteinExistence type="predicted"/>
<comment type="caution">
    <text evidence="1">The sequence shown here is derived from an EMBL/GenBank/DDBJ whole genome shotgun (WGS) entry which is preliminary data.</text>
</comment>
<feature type="non-terminal residue" evidence="1">
    <location>
        <position position="1"/>
    </location>
</feature>